<protein>
    <submittedName>
        <fullName evidence="2">Uncharacterized protein</fullName>
    </submittedName>
</protein>
<keyword evidence="1" id="KW-1133">Transmembrane helix</keyword>
<organism evidence="2 3">
    <name type="scientific">Cronartium quercuum f. sp. fusiforme G11</name>
    <dbReference type="NCBI Taxonomy" id="708437"/>
    <lineage>
        <taxon>Eukaryota</taxon>
        <taxon>Fungi</taxon>
        <taxon>Dikarya</taxon>
        <taxon>Basidiomycota</taxon>
        <taxon>Pucciniomycotina</taxon>
        <taxon>Pucciniomycetes</taxon>
        <taxon>Pucciniales</taxon>
        <taxon>Coleosporiaceae</taxon>
        <taxon>Cronartium</taxon>
    </lineage>
</organism>
<proteinExistence type="predicted"/>
<evidence type="ECO:0000256" key="1">
    <source>
        <dbReference type="SAM" id="Phobius"/>
    </source>
</evidence>
<gene>
    <name evidence="2" type="ORF">CROQUDRAFT_254594</name>
</gene>
<keyword evidence="1" id="KW-0812">Transmembrane</keyword>
<evidence type="ECO:0000313" key="2">
    <source>
        <dbReference type="EMBL" id="KAG0142035.1"/>
    </source>
</evidence>
<comment type="caution">
    <text evidence="2">The sequence shown here is derived from an EMBL/GenBank/DDBJ whole genome shotgun (WGS) entry which is preliminary data.</text>
</comment>
<dbReference type="EMBL" id="MU167362">
    <property type="protein sequence ID" value="KAG0142035.1"/>
    <property type="molecule type" value="Genomic_DNA"/>
</dbReference>
<dbReference type="AlphaFoldDB" id="A0A9P6N8S3"/>
<evidence type="ECO:0000313" key="3">
    <source>
        <dbReference type="Proteomes" id="UP000886653"/>
    </source>
</evidence>
<keyword evidence="1" id="KW-0472">Membrane</keyword>
<name>A0A9P6N8S3_9BASI</name>
<sequence length="78" mass="8969">MSSLHLLYLSLLCCLLTIYLLCCLLTLLFSQPSLFELLSKLLGFLSIQCLPECSLIFFLLWADWVTVLSVHTIMFRPL</sequence>
<reference evidence="2" key="1">
    <citation type="submission" date="2013-11" db="EMBL/GenBank/DDBJ databases">
        <title>Genome sequence of the fusiform rust pathogen reveals effectors for host alternation and coevolution with pine.</title>
        <authorList>
            <consortium name="DOE Joint Genome Institute"/>
            <person name="Smith K."/>
            <person name="Pendleton A."/>
            <person name="Kubisiak T."/>
            <person name="Anderson C."/>
            <person name="Salamov A."/>
            <person name="Aerts A."/>
            <person name="Riley R."/>
            <person name="Clum A."/>
            <person name="Lindquist E."/>
            <person name="Ence D."/>
            <person name="Campbell M."/>
            <person name="Kronenberg Z."/>
            <person name="Feau N."/>
            <person name="Dhillon B."/>
            <person name="Hamelin R."/>
            <person name="Burleigh J."/>
            <person name="Smith J."/>
            <person name="Yandell M."/>
            <person name="Nelson C."/>
            <person name="Grigoriev I."/>
            <person name="Davis J."/>
        </authorList>
    </citation>
    <scope>NUCLEOTIDE SEQUENCE</scope>
    <source>
        <strain evidence="2">G11</strain>
    </source>
</reference>
<feature type="transmembrane region" description="Helical" evidence="1">
    <location>
        <begin position="6"/>
        <end position="29"/>
    </location>
</feature>
<accession>A0A9P6N8S3</accession>
<dbReference type="Proteomes" id="UP000886653">
    <property type="component" value="Unassembled WGS sequence"/>
</dbReference>
<feature type="transmembrane region" description="Helical" evidence="1">
    <location>
        <begin position="41"/>
        <end position="62"/>
    </location>
</feature>
<keyword evidence="3" id="KW-1185">Reference proteome</keyword>